<reference evidence="1 2" key="2">
    <citation type="journal article" date="2022" name="Mol. Ecol. Resour.">
        <title>The genomes of chicory, endive, great burdock and yacon provide insights into Asteraceae paleo-polyploidization history and plant inulin production.</title>
        <authorList>
            <person name="Fan W."/>
            <person name="Wang S."/>
            <person name="Wang H."/>
            <person name="Wang A."/>
            <person name="Jiang F."/>
            <person name="Liu H."/>
            <person name="Zhao H."/>
            <person name="Xu D."/>
            <person name="Zhang Y."/>
        </authorList>
    </citation>
    <scope>NUCLEOTIDE SEQUENCE [LARGE SCALE GENOMIC DNA]</scope>
    <source>
        <strain evidence="2">cv. Niubang</strain>
    </source>
</reference>
<sequence>MISSLFRSFVNAIMDSGSGGPAKPTATTEASSCEETFLKRAQSWIVAISDEEEEMEEGSTFEARDYEARELHEDDFESDEEPQVEGGEEFEFNSDDERLLDIIDDDNMEG</sequence>
<dbReference type="Proteomes" id="UP001055879">
    <property type="component" value="Linkage Group LG15"/>
</dbReference>
<evidence type="ECO:0000313" key="2">
    <source>
        <dbReference type="Proteomes" id="UP001055879"/>
    </source>
</evidence>
<gene>
    <name evidence="1" type="ORF">L6452_38562</name>
</gene>
<comment type="caution">
    <text evidence="1">The sequence shown here is derived from an EMBL/GenBank/DDBJ whole genome shotgun (WGS) entry which is preliminary data.</text>
</comment>
<dbReference type="EMBL" id="CM042061">
    <property type="protein sequence ID" value="KAI3672474.1"/>
    <property type="molecule type" value="Genomic_DNA"/>
</dbReference>
<organism evidence="1 2">
    <name type="scientific">Arctium lappa</name>
    <name type="common">Greater burdock</name>
    <name type="synonym">Lappa major</name>
    <dbReference type="NCBI Taxonomy" id="4217"/>
    <lineage>
        <taxon>Eukaryota</taxon>
        <taxon>Viridiplantae</taxon>
        <taxon>Streptophyta</taxon>
        <taxon>Embryophyta</taxon>
        <taxon>Tracheophyta</taxon>
        <taxon>Spermatophyta</taxon>
        <taxon>Magnoliopsida</taxon>
        <taxon>eudicotyledons</taxon>
        <taxon>Gunneridae</taxon>
        <taxon>Pentapetalae</taxon>
        <taxon>asterids</taxon>
        <taxon>campanulids</taxon>
        <taxon>Asterales</taxon>
        <taxon>Asteraceae</taxon>
        <taxon>Carduoideae</taxon>
        <taxon>Cardueae</taxon>
        <taxon>Arctiinae</taxon>
        <taxon>Arctium</taxon>
    </lineage>
</organism>
<name>A0ACB8XQG4_ARCLA</name>
<accession>A0ACB8XQG4</accession>
<proteinExistence type="predicted"/>
<keyword evidence="2" id="KW-1185">Reference proteome</keyword>
<evidence type="ECO:0000313" key="1">
    <source>
        <dbReference type="EMBL" id="KAI3672474.1"/>
    </source>
</evidence>
<reference evidence="2" key="1">
    <citation type="journal article" date="2022" name="Mol. Ecol. Resour.">
        <title>The genomes of chicory, endive, great burdock and yacon provide insights into Asteraceae palaeo-polyploidization history and plant inulin production.</title>
        <authorList>
            <person name="Fan W."/>
            <person name="Wang S."/>
            <person name="Wang H."/>
            <person name="Wang A."/>
            <person name="Jiang F."/>
            <person name="Liu H."/>
            <person name="Zhao H."/>
            <person name="Xu D."/>
            <person name="Zhang Y."/>
        </authorList>
    </citation>
    <scope>NUCLEOTIDE SEQUENCE [LARGE SCALE GENOMIC DNA]</scope>
    <source>
        <strain evidence="2">cv. Niubang</strain>
    </source>
</reference>
<protein>
    <submittedName>
        <fullName evidence="1">Uncharacterized protein</fullName>
    </submittedName>
</protein>